<evidence type="ECO:0000259" key="1">
    <source>
        <dbReference type="Pfam" id="PF01656"/>
    </source>
</evidence>
<protein>
    <submittedName>
        <fullName evidence="2">Conjugal transfer protein TraL</fullName>
    </submittedName>
</protein>
<dbReference type="Pfam" id="PF01656">
    <property type="entry name" value="CbiA"/>
    <property type="match status" value="1"/>
</dbReference>
<dbReference type="SUPFAM" id="SSF52540">
    <property type="entry name" value="P-loop containing nucleoside triphosphate hydrolases"/>
    <property type="match status" value="1"/>
</dbReference>
<evidence type="ECO:0000313" key="3">
    <source>
        <dbReference type="Proteomes" id="UP000467214"/>
    </source>
</evidence>
<accession>A0A845BPE2</accession>
<feature type="domain" description="CobQ/CobB/MinD/ParA nucleotide binding" evidence="1">
    <location>
        <begin position="46"/>
        <end position="224"/>
    </location>
</feature>
<dbReference type="EMBL" id="WSSB01000008">
    <property type="protein sequence ID" value="MXR37250.1"/>
    <property type="molecule type" value="Genomic_DNA"/>
</dbReference>
<gene>
    <name evidence="2" type="ORF">GQF02_09725</name>
</gene>
<dbReference type="Proteomes" id="UP000467214">
    <property type="component" value="Unassembled WGS sequence"/>
</dbReference>
<dbReference type="AlphaFoldDB" id="A0A845BPE2"/>
<dbReference type="InterPro" id="IPR002586">
    <property type="entry name" value="CobQ/CobB/MinD/ParA_Nub-bd_dom"/>
</dbReference>
<dbReference type="InterPro" id="IPR027417">
    <property type="entry name" value="P-loop_NTPase"/>
</dbReference>
<proteinExistence type="predicted"/>
<keyword evidence="3" id="KW-1185">Reference proteome</keyword>
<evidence type="ECO:0000313" key="2">
    <source>
        <dbReference type="EMBL" id="MXR37250.1"/>
    </source>
</evidence>
<dbReference type="Gene3D" id="3.40.50.300">
    <property type="entry name" value="P-loop containing nucleotide triphosphate hydrolases"/>
    <property type="match status" value="1"/>
</dbReference>
<sequence>MRQARPSRRPYPFPAHRRLQAPVLITSSTVTNPPIGKAMTQDTIHIVLQGKGGVGKSLIASLIAQSITDNGRPLLAIDTDPVNQTLARYQALNVCTLPLLDRERQVNSRAIDDMIEWLLAHDGDSVVDNGATSFIPVTGYLAETGALAVLRDVGKQVLLHSVLVGGQAMEDTLAGLSALLASTDAPVVVWLNEFFGPVEREGRSFTESSLYLKYRARIAGVVTLQRRNSETYGRDLALMTEKALTFEQALKHEAFGTMPRHRLWQIREDVSRQLQPLLNPPQAAAA</sequence>
<reference evidence="2 3" key="1">
    <citation type="submission" date="2019-12" db="EMBL/GenBank/DDBJ databases">
        <title>Neisseriaceae gen. nov. sp. Genome sequencing and assembly.</title>
        <authorList>
            <person name="Liu Z."/>
            <person name="Li A."/>
        </authorList>
    </citation>
    <scope>NUCLEOTIDE SEQUENCE [LARGE SCALE GENOMIC DNA]</scope>
    <source>
        <strain evidence="2 3">B2N2-7</strain>
    </source>
</reference>
<comment type="caution">
    <text evidence="2">The sequence shown here is derived from an EMBL/GenBank/DDBJ whole genome shotgun (WGS) entry which is preliminary data.</text>
</comment>
<name>A0A845BPE2_9NEIS</name>
<organism evidence="2 3">
    <name type="scientific">Craterilacuibacter sinensis</name>
    <dbReference type="NCBI Taxonomy" id="2686017"/>
    <lineage>
        <taxon>Bacteria</taxon>
        <taxon>Pseudomonadati</taxon>
        <taxon>Pseudomonadota</taxon>
        <taxon>Betaproteobacteria</taxon>
        <taxon>Neisseriales</taxon>
        <taxon>Neisseriaceae</taxon>
        <taxon>Craterilacuibacter</taxon>
    </lineage>
</organism>